<dbReference type="GO" id="GO:0016018">
    <property type="term" value="F:cyclosporin A binding"/>
    <property type="evidence" value="ECO:0007669"/>
    <property type="project" value="TreeGrafter"/>
</dbReference>
<evidence type="ECO:0000259" key="6">
    <source>
        <dbReference type="PROSITE" id="PS50072"/>
    </source>
</evidence>
<dbReference type="GO" id="GO:0003755">
    <property type="term" value="F:peptidyl-prolyl cis-trans isomerase activity"/>
    <property type="evidence" value="ECO:0007669"/>
    <property type="project" value="UniProtKB-UniRule"/>
</dbReference>
<gene>
    <name evidence="7" type="ORF">CDL12_06598</name>
</gene>
<accession>A0A2G9HT47</accession>
<evidence type="ECO:0000256" key="1">
    <source>
        <dbReference type="ARBA" id="ARBA00000971"/>
    </source>
</evidence>
<keyword evidence="3 5" id="KW-0697">Rotamase</keyword>
<dbReference type="CDD" id="cd01926">
    <property type="entry name" value="cyclophilin_ABH_like"/>
    <property type="match status" value="1"/>
</dbReference>
<comment type="function">
    <text evidence="5">PPIases accelerate the folding of proteins. It catalyzes the cis-trans isomerization of proline imidic peptide bonds in oligopeptides.</text>
</comment>
<evidence type="ECO:0000256" key="3">
    <source>
        <dbReference type="ARBA" id="ARBA00023110"/>
    </source>
</evidence>
<dbReference type="InterPro" id="IPR002130">
    <property type="entry name" value="Cyclophilin-type_PPIase_dom"/>
</dbReference>
<evidence type="ECO:0000256" key="5">
    <source>
        <dbReference type="RuleBase" id="RU363019"/>
    </source>
</evidence>
<dbReference type="PRINTS" id="PR00153">
    <property type="entry name" value="CSAPPISMRASE"/>
</dbReference>
<dbReference type="GO" id="GO:0005886">
    <property type="term" value="C:plasma membrane"/>
    <property type="evidence" value="ECO:0007669"/>
    <property type="project" value="TreeGrafter"/>
</dbReference>
<dbReference type="PIRSF" id="PIRSF001467">
    <property type="entry name" value="Peptidylpro_ismrse"/>
    <property type="match status" value="1"/>
</dbReference>
<dbReference type="OrthoDB" id="193499at2759"/>
<evidence type="ECO:0000313" key="7">
    <source>
        <dbReference type="EMBL" id="PIN20702.1"/>
    </source>
</evidence>
<feature type="domain" description="PPIase cyclophilin-type" evidence="6">
    <location>
        <begin position="7"/>
        <end position="170"/>
    </location>
</feature>
<evidence type="ECO:0000256" key="2">
    <source>
        <dbReference type="ARBA" id="ARBA00007365"/>
    </source>
</evidence>
<dbReference type="AlphaFoldDB" id="A0A2G9HT47"/>
<protein>
    <recommendedName>
        <fullName evidence="5">Peptidyl-prolyl cis-trans isomerase</fullName>
        <shortName evidence="5">PPIase</shortName>
        <ecNumber evidence="5">5.2.1.8</ecNumber>
    </recommendedName>
</protein>
<dbReference type="GO" id="GO:0006457">
    <property type="term" value="P:protein folding"/>
    <property type="evidence" value="ECO:0007669"/>
    <property type="project" value="InterPro"/>
</dbReference>
<dbReference type="SUPFAM" id="SSF50891">
    <property type="entry name" value="Cyclophilin-like"/>
    <property type="match status" value="1"/>
</dbReference>
<name>A0A2G9HT47_9LAMI</name>
<dbReference type="PANTHER" id="PTHR11071">
    <property type="entry name" value="PEPTIDYL-PROLYL CIS-TRANS ISOMERASE"/>
    <property type="match status" value="1"/>
</dbReference>
<comment type="caution">
    <text evidence="7">The sequence shown here is derived from an EMBL/GenBank/DDBJ whole genome shotgun (WGS) entry which is preliminary data.</text>
</comment>
<dbReference type="Pfam" id="PF00160">
    <property type="entry name" value="Pro_isomerase"/>
    <property type="match status" value="1"/>
</dbReference>
<dbReference type="InterPro" id="IPR020892">
    <property type="entry name" value="Cyclophilin-type_PPIase_CS"/>
</dbReference>
<dbReference type="InterPro" id="IPR024936">
    <property type="entry name" value="Cyclophilin-type_PPIase"/>
</dbReference>
<keyword evidence="4 5" id="KW-0413">Isomerase</keyword>
<comment type="catalytic activity">
    <reaction evidence="1 5">
        <text>[protein]-peptidylproline (omega=180) = [protein]-peptidylproline (omega=0)</text>
        <dbReference type="Rhea" id="RHEA:16237"/>
        <dbReference type="Rhea" id="RHEA-COMP:10747"/>
        <dbReference type="Rhea" id="RHEA-COMP:10748"/>
        <dbReference type="ChEBI" id="CHEBI:83833"/>
        <dbReference type="ChEBI" id="CHEBI:83834"/>
        <dbReference type="EC" id="5.2.1.8"/>
    </reaction>
</comment>
<sequence>MPNPKVYFDITIGGQPAGRIVMELFADTTPKTAENFRALCTGERGVGRCGKPLHYKGSTFHRVIPGFMCQGGDFTAGNGTGGESIYGSKFADENFVKKHNEQGILSMANAGPNTNGSQFFICTAKTSWLDGKHVVFGKVADGLDVVKAIEKVGTSSGRTAKPVVIADCGQLA</sequence>
<dbReference type="InterPro" id="IPR029000">
    <property type="entry name" value="Cyclophilin-like_dom_sf"/>
</dbReference>
<evidence type="ECO:0000256" key="4">
    <source>
        <dbReference type="ARBA" id="ARBA00023235"/>
    </source>
</evidence>
<dbReference type="FunFam" id="2.40.100.10:FF:000002">
    <property type="entry name" value="Peptidyl-prolyl cis-trans isomerase"/>
    <property type="match status" value="1"/>
</dbReference>
<dbReference type="EMBL" id="NKXS01001062">
    <property type="protein sequence ID" value="PIN20702.1"/>
    <property type="molecule type" value="Genomic_DNA"/>
</dbReference>
<keyword evidence="8" id="KW-1185">Reference proteome</keyword>
<reference evidence="8" key="1">
    <citation type="journal article" date="2018" name="Gigascience">
        <title>Genome assembly of the Pink Ipe (Handroanthus impetiginosus, Bignoniaceae), a highly valued, ecologically keystone Neotropical timber forest tree.</title>
        <authorList>
            <person name="Silva-Junior O.B."/>
            <person name="Grattapaglia D."/>
            <person name="Novaes E."/>
            <person name="Collevatti R.G."/>
        </authorList>
    </citation>
    <scope>NUCLEOTIDE SEQUENCE [LARGE SCALE GENOMIC DNA]</scope>
    <source>
        <strain evidence="8">cv. UFG-1</strain>
    </source>
</reference>
<comment type="similarity">
    <text evidence="2 5">Belongs to the cyclophilin-type PPIase family.</text>
</comment>
<dbReference type="EC" id="5.2.1.8" evidence="5"/>
<evidence type="ECO:0000313" key="8">
    <source>
        <dbReference type="Proteomes" id="UP000231279"/>
    </source>
</evidence>
<dbReference type="PROSITE" id="PS00170">
    <property type="entry name" value="CSA_PPIASE_1"/>
    <property type="match status" value="1"/>
</dbReference>
<dbReference type="PANTHER" id="PTHR11071:SF561">
    <property type="entry name" value="PEPTIDYL-PROLYL CIS-TRANS ISOMERASE D-RELATED"/>
    <property type="match status" value="1"/>
</dbReference>
<proteinExistence type="inferred from homology"/>
<dbReference type="Gene3D" id="2.40.100.10">
    <property type="entry name" value="Cyclophilin-like"/>
    <property type="match status" value="1"/>
</dbReference>
<dbReference type="STRING" id="429701.A0A2G9HT47"/>
<dbReference type="GO" id="GO:0005829">
    <property type="term" value="C:cytosol"/>
    <property type="evidence" value="ECO:0007669"/>
    <property type="project" value="TreeGrafter"/>
</dbReference>
<dbReference type="Proteomes" id="UP000231279">
    <property type="component" value="Unassembled WGS sequence"/>
</dbReference>
<organism evidence="7 8">
    <name type="scientific">Handroanthus impetiginosus</name>
    <dbReference type="NCBI Taxonomy" id="429701"/>
    <lineage>
        <taxon>Eukaryota</taxon>
        <taxon>Viridiplantae</taxon>
        <taxon>Streptophyta</taxon>
        <taxon>Embryophyta</taxon>
        <taxon>Tracheophyta</taxon>
        <taxon>Spermatophyta</taxon>
        <taxon>Magnoliopsida</taxon>
        <taxon>eudicotyledons</taxon>
        <taxon>Gunneridae</taxon>
        <taxon>Pentapetalae</taxon>
        <taxon>asterids</taxon>
        <taxon>lamiids</taxon>
        <taxon>Lamiales</taxon>
        <taxon>Bignoniaceae</taxon>
        <taxon>Crescentiina</taxon>
        <taxon>Tabebuia alliance</taxon>
        <taxon>Handroanthus</taxon>
    </lineage>
</organism>
<dbReference type="PROSITE" id="PS50072">
    <property type="entry name" value="CSA_PPIASE_2"/>
    <property type="match status" value="1"/>
</dbReference>